<dbReference type="Pfam" id="PF01810">
    <property type="entry name" value="LysE"/>
    <property type="match status" value="1"/>
</dbReference>
<feature type="transmembrane region" description="Helical" evidence="10">
    <location>
        <begin position="144"/>
        <end position="168"/>
    </location>
</feature>
<evidence type="ECO:0000256" key="6">
    <source>
        <dbReference type="ARBA" id="ARBA00022989"/>
    </source>
</evidence>
<feature type="transmembrane region" description="Helical" evidence="10">
    <location>
        <begin position="188"/>
        <end position="205"/>
    </location>
</feature>
<comment type="caution">
    <text evidence="11">The sequence shown here is derived from an EMBL/GenBank/DDBJ whole genome shotgun (WGS) entry which is preliminary data.</text>
</comment>
<evidence type="ECO:0000256" key="1">
    <source>
        <dbReference type="ARBA" id="ARBA00004651"/>
    </source>
</evidence>
<feature type="transmembrane region" description="Helical" evidence="10">
    <location>
        <begin position="116"/>
        <end position="138"/>
    </location>
</feature>
<dbReference type="AlphaFoldDB" id="A0A8H9NYF9"/>
<evidence type="ECO:0000256" key="8">
    <source>
        <dbReference type="ARBA" id="ARBA00037237"/>
    </source>
</evidence>
<evidence type="ECO:0000256" key="2">
    <source>
        <dbReference type="ARBA" id="ARBA00007928"/>
    </source>
</evidence>
<keyword evidence="3" id="KW-0813">Transport</keyword>
<evidence type="ECO:0000256" key="9">
    <source>
        <dbReference type="ARBA" id="ARBA00040747"/>
    </source>
</evidence>
<evidence type="ECO:0000256" key="3">
    <source>
        <dbReference type="ARBA" id="ARBA00022448"/>
    </source>
</evidence>
<keyword evidence="4" id="KW-1003">Cell membrane</keyword>
<evidence type="ECO:0000256" key="7">
    <source>
        <dbReference type="ARBA" id="ARBA00023136"/>
    </source>
</evidence>
<reference evidence="11" key="2">
    <citation type="submission" date="2020-11" db="EMBL/GenBank/DDBJ databases">
        <authorList>
            <consortium name="NCBI Pathogen Detection Project"/>
        </authorList>
    </citation>
    <scope>NUCLEOTIDE SEQUENCE</scope>
    <source>
        <strain evidence="11">YDC697-2</strain>
    </source>
</reference>
<dbReference type="NCBIfam" id="TIGR00949">
    <property type="entry name" value="2A76"/>
    <property type="match status" value="1"/>
</dbReference>
<dbReference type="KEGG" id="cfar:CI104_24750"/>
<gene>
    <name evidence="11" type="primary">rhtB</name>
    <name evidence="11" type="ORF">I8Y00_004211</name>
</gene>
<evidence type="ECO:0000256" key="4">
    <source>
        <dbReference type="ARBA" id="ARBA00022475"/>
    </source>
</evidence>
<protein>
    <recommendedName>
        <fullName evidence="9">Homoserine/homoserine lactone efflux protein</fullName>
    </recommendedName>
</protein>
<dbReference type="Proteomes" id="UP000864563">
    <property type="component" value="Unassembled WGS sequence"/>
</dbReference>
<dbReference type="NCBIfam" id="NF007812">
    <property type="entry name" value="PRK10520.1"/>
    <property type="match status" value="1"/>
</dbReference>
<feature type="transmembrane region" description="Helical" evidence="10">
    <location>
        <begin position="39"/>
        <end position="65"/>
    </location>
</feature>
<dbReference type="PIRSF" id="PIRSF006324">
    <property type="entry name" value="LeuE"/>
    <property type="match status" value="1"/>
</dbReference>
<dbReference type="PANTHER" id="PTHR30086:SF14">
    <property type="entry name" value="HOMOSERINE_HOMOSERINE LACTONE EFFLUX PROTEIN"/>
    <property type="match status" value="1"/>
</dbReference>
<evidence type="ECO:0000256" key="10">
    <source>
        <dbReference type="SAM" id="Phobius"/>
    </source>
</evidence>
<dbReference type="InterPro" id="IPR001123">
    <property type="entry name" value="LeuE-type"/>
</dbReference>
<organism evidence="11">
    <name type="scientific">Citrobacter farmeri</name>
    <dbReference type="NCBI Taxonomy" id="67824"/>
    <lineage>
        <taxon>Bacteria</taxon>
        <taxon>Pseudomonadati</taxon>
        <taxon>Pseudomonadota</taxon>
        <taxon>Gammaproteobacteria</taxon>
        <taxon>Enterobacterales</taxon>
        <taxon>Enterobacteriaceae</taxon>
        <taxon>Citrobacter</taxon>
    </lineage>
</organism>
<dbReference type="RefSeq" id="WP_042326136.1">
    <property type="nucleotide sequence ID" value="NZ_BQHD01000013.1"/>
</dbReference>
<reference evidence="11" key="1">
    <citation type="journal article" date="2018" name="Genome Biol.">
        <title>SKESA: strategic k-mer extension for scrupulous assemblies.</title>
        <authorList>
            <person name="Souvorov A."/>
            <person name="Agarwala R."/>
            <person name="Lipman D.J."/>
        </authorList>
    </citation>
    <scope>NUCLEOTIDE SEQUENCE</scope>
    <source>
        <strain evidence="11">YDC697-2</strain>
    </source>
</reference>
<keyword evidence="6 10" id="KW-1133">Transmembrane helix</keyword>
<dbReference type="InterPro" id="IPR004778">
    <property type="entry name" value="Homoserine/Threonine_efflux"/>
</dbReference>
<keyword evidence="5 10" id="KW-0812">Transmembrane</keyword>
<dbReference type="GeneID" id="92971088"/>
<keyword evidence="7 10" id="KW-0472">Membrane</keyword>
<evidence type="ECO:0000313" key="11">
    <source>
        <dbReference type="EMBL" id="HAT1587821.1"/>
    </source>
</evidence>
<comment type="function">
    <text evidence="8">Conducts the efflux of homoserine and homoserine lactone.</text>
</comment>
<dbReference type="EMBL" id="DACSDU010000022">
    <property type="protein sequence ID" value="HAT1587821.1"/>
    <property type="molecule type" value="Genomic_DNA"/>
</dbReference>
<comment type="similarity">
    <text evidence="2">Belongs to the Rht family.</text>
</comment>
<dbReference type="GO" id="GO:0042970">
    <property type="term" value="F:homoserine transmembrane transporter activity"/>
    <property type="evidence" value="ECO:0007669"/>
    <property type="project" value="TreeGrafter"/>
</dbReference>
<dbReference type="GO" id="GO:0005886">
    <property type="term" value="C:plasma membrane"/>
    <property type="evidence" value="ECO:0007669"/>
    <property type="project" value="UniProtKB-SubCell"/>
</dbReference>
<evidence type="ECO:0000256" key="5">
    <source>
        <dbReference type="ARBA" id="ARBA00022692"/>
    </source>
</evidence>
<comment type="subcellular location">
    <subcellularLocation>
        <location evidence="1">Cell membrane</location>
        <topology evidence="1">Multi-pass membrane protein</topology>
    </subcellularLocation>
</comment>
<sequence>MTFEWWFAYLLTSIILSLSPGSGAINTMTTSINHGYRGAAASIAGLQAGLGIHIILVGVGLGTLFSRSVIAFEVLKWAGAAYLIWLGIQQWRAAGAIDLNTMAQTQSRGRLFKRAVFVNLTNPKSIVFLAALFPQFVMPKEPQLMQYIVLGVTTIVVDIVVMIGYATLAQRIALWIKGPKQMKALNKVFGSLFMLVGALLASARHA</sequence>
<proteinExistence type="inferred from homology"/>
<name>A0A8H9NYF9_9ENTR</name>
<accession>A0A8H9NYF9</accession>
<dbReference type="OrthoDB" id="9804822at2"/>
<dbReference type="PANTHER" id="PTHR30086">
    <property type="entry name" value="ARGININE EXPORTER PROTEIN ARGO"/>
    <property type="match status" value="1"/>
</dbReference>